<dbReference type="InterPro" id="IPR052168">
    <property type="entry name" value="Cytochrome_b561_oxidase"/>
</dbReference>
<dbReference type="PANTHER" id="PTHR30529:SF1">
    <property type="entry name" value="CYTOCHROME B561 HOMOLOG 2"/>
    <property type="match status" value="1"/>
</dbReference>
<evidence type="ECO:0000256" key="4">
    <source>
        <dbReference type="ARBA" id="ARBA00022475"/>
    </source>
</evidence>
<evidence type="ECO:0000256" key="6">
    <source>
        <dbReference type="ARBA" id="ARBA00022692"/>
    </source>
</evidence>
<evidence type="ECO:0000256" key="7">
    <source>
        <dbReference type="ARBA" id="ARBA00022723"/>
    </source>
</evidence>
<evidence type="ECO:0000256" key="13">
    <source>
        <dbReference type="SAM" id="Phobius"/>
    </source>
</evidence>
<dbReference type="GO" id="GO:0022904">
    <property type="term" value="P:respiratory electron transport chain"/>
    <property type="evidence" value="ECO:0007669"/>
    <property type="project" value="InterPro"/>
</dbReference>
<feature type="transmembrane region" description="Helical" evidence="13">
    <location>
        <begin position="137"/>
        <end position="159"/>
    </location>
</feature>
<keyword evidence="9 13" id="KW-1133">Transmembrane helix</keyword>
<evidence type="ECO:0000256" key="1">
    <source>
        <dbReference type="ARBA" id="ARBA00001970"/>
    </source>
</evidence>
<dbReference type="GO" id="GO:0005886">
    <property type="term" value="C:plasma membrane"/>
    <property type="evidence" value="ECO:0007669"/>
    <property type="project" value="UniProtKB-SubCell"/>
</dbReference>
<dbReference type="SUPFAM" id="SSF81342">
    <property type="entry name" value="Transmembrane di-heme cytochromes"/>
    <property type="match status" value="1"/>
</dbReference>
<evidence type="ECO:0000256" key="9">
    <source>
        <dbReference type="ARBA" id="ARBA00022989"/>
    </source>
</evidence>
<evidence type="ECO:0000256" key="11">
    <source>
        <dbReference type="ARBA" id="ARBA00023136"/>
    </source>
</evidence>
<dbReference type="GO" id="GO:0020037">
    <property type="term" value="F:heme binding"/>
    <property type="evidence" value="ECO:0007669"/>
    <property type="project" value="TreeGrafter"/>
</dbReference>
<keyword evidence="5" id="KW-0349">Heme</keyword>
<evidence type="ECO:0000313" key="16">
    <source>
        <dbReference type="Proteomes" id="UP000480684"/>
    </source>
</evidence>
<evidence type="ECO:0000256" key="3">
    <source>
        <dbReference type="ARBA" id="ARBA00022448"/>
    </source>
</evidence>
<proteinExistence type="inferred from homology"/>
<keyword evidence="11 13" id="KW-0472">Membrane</keyword>
<dbReference type="Gene3D" id="1.20.950.20">
    <property type="entry name" value="Transmembrane di-heme cytochromes, Chain C"/>
    <property type="match status" value="1"/>
</dbReference>
<keyword evidence="6 13" id="KW-0812">Transmembrane</keyword>
<dbReference type="AlphaFoldDB" id="A0A7C9V0U1"/>
<keyword evidence="10" id="KW-0408">Iron</keyword>
<keyword evidence="16" id="KW-1185">Reference proteome</keyword>
<feature type="transmembrane region" description="Helical" evidence="13">
    <location>
        <begin position="12"/>
        <end position="36"/>
    </location>
</feature>
<evidence type="ECO:0000259" key="14">
    <source>
        <dbReference type="Pfam" id="PF01292"/>
    </source>
</evidence>
<gene>
    <name evidence="15" type="ORF">G4223_14965</name>
</gene>
<dbReference type="GO" id="GO:0009055">
    <property type="term" value="F:electron transfer activity"/>
    <property type="evidence" value="ECO:0007669"/>
    <property type="project" value="InterPro"/>
</dbReference>
<feature type="domain" description="Cytochrome b561 bacterial/Ni-hydrogenase" evidence="14">
    <location>
        <begin position="10"/>
        <end position="178"/>
    </location>
</feature>
<dbReference type="InterPro" id="IPR011577">
    <property type="entry name" value="Cyt_b561_bac/Ni-Hgenase"/>
</dbReference>
<feature type="transmembrane region" description="Helical" evidence="13">
    <location>
        <begin position="97"/>
        <end position="115"/>
    </location>
</feature>
<dbReference type="InterPro" id="IPR016174">
    <property type="entry name" value="Di-haem_cyt_TM"/>
</dbReference>
<reference evidence="15 16" key="1">
    <citation type="submission" date="2020-02" db="EMBL/GenBank/DDBJ databases">
        <authorList>
            <person name="Dziuba M."/>
            <person name="Kuznetsov B."/>
            <person name="Mardanov A."/>
            <person name="Ravin N."/>
            <person name="Grouzdev D."/>
        </authorList>
    </citation>
    <scope>NUCLEOTIDE SEQUENCE [LARGE SCALE GENOMIC DNA]</scope>
    <source>
        <strain evidence="15 16">SpK</strain>
    </source>
</reference>
<name>A0A7C9V0U1_9PROT</name>
<keyword evidence="8" id="KW-0249">Electron transport</keyword>
<feature type="transmembrane region" description="Helical" evidence="13">
    <location>
        <begin position="56"/>
        <end position="76"/>
    </location>
</feature>
<comment type="cofactor">
    <cofactor evidence="1">
        <name>heme b</name>
        <dbReference type="ChEBI" id="CHEBI:60344"/>
    </cofactor>
</comment>
<comment type="similarity">
    <text evidence="12">Belongs to the cytochrome b561 family.</text>
</comment>
<evidence type="ECO:0000256" key="5">
    <source>
        <dbReference type="ARBA" id="ARBA00022617"/>
    </source>
</evidence>
<keyword evidence="4" id="KW-1003">Cell membrane</keyword>
<evidence type="ECO:0000256" key="12">
    <source>
        <dbReference type="ARBA" id="ARBA00037975"/>
    </source>
</evidence>
<evidence type="ECO:0000313" key="15">
    <source>
        <dbReference type="EMBL" id="NFV81414.1"/>
    </source>
</evidence>
<dbReference type="GO" id="GO:0046872">
    <property type="term" value="F:metal ion binding"/>
    <property type="evidence" value="ECO:0007669"/>
    <property type="project" value="UniProtKB-KW"/>
</dbReference>
<dbReference type="Pfam" id="PF01292">
    <property type="entry name" value="Ni_hydr_CYTB"/>
    <property type="match status" value="1"/>
</dbReference>
<evidence type="ECO:0000256" key="2">
    <source>
        <dbReference type="ARBA" id="ARBA00004651"/>
    </source>
</evidence>
<accession>A0A7C9V0U1</accession>
<organism evidence="15 16">
    <name type="scientific">Magnetospirillum aberrantis SpK</name>
    <dbReference type="NCBI Taxonomy" id="908842"/>
    <lineage>
        <taxon>Bacteria</taxon>
        <taxon>Pseudomonadati</taxon>
        <taxon>Pseudomonadota</taxon>
        <taxon>Alphaproteobacteria</taxon>
        <taxon>Rhodospirillales</taxon>
        <taxon>Rhodospirillaceae</taxon>
        <taxon>Magnetospirillum</taxon>
    </lineage>
</organism>
<comment type="caution">
    <text evidence="15">The sequence shown here is derived from an EMBL/GenBank/DDBJ whole genome shotgun (WGS) entry which is preliminary data.</text>
</comment>
<keyword evidence="7" id="KW-0479">Metal-binding</keyword>
<keyword evidence="3" id="KW-0813">Transport</keyword>
<dbReference type="EMBL" id="JAAIYP010000040">
    <property type="protein sequence ID" value="NFV81414.1"/>
    <property type="molecule type" value="Genomic_DNA"/>
</dbReference>
<sequence length="183" mass="20114">MPRSSSSRKYPLAMRVVHWIRAAIIIALLAVGILMTNVADDFPGKFSMLYPNHKQFGILVLILAVVQLGLRGRGGVPEPAALKPWEQTIFTITHKMFYVLMVAVPVAGYCLSSTYPESDGVPFFFTSLPELLPKDEVASGIFTAAHAILAYGLLALVALHVAGVVKHWLFDQGPARRILDRML</sequence>
<evidence type="ECO:0000256" key="10">
    <source>
        <dbReference type="ARBA" id="ARBA00023004"/>
    </source>
</evidence>
<protein>
    <submittedName>
        <fullName evidence="15">Cytochrome b</fullName>
    </submittedName>
</protein>
<dbReference type="Proteomes" id="UP000480684">
    <property type="component" value="Unassembled WGS sequence"/>
</dbReference>
<comment type="subcellular location">
    <subcellularLocation>
        <location evidence="2">Cell membrane</location>
        <topology evidence="2">Multi-pass membrane protein</topology>
    </subcellularLocation>
</comment>
<evidence type="ECO:0000256" key="8">
    <source>
        <dbReference type="ARBA" id="ARBA00022982"/>
    </source>
</evidence>
<dbReference type="PANTHER" id="PTHR30529">
    <property type="entry name" value="CYTOCHROME B561"/>
    <property type="match status" value="1"/>
</dbReference>